<evidence type="ECO:0008006" key="4">
    <source>
        <dbReference type="Google" id="ProtNLM"/>
    </source>
</evidence>
<keyword evidence="1" id="KW-1133">Transmembrane helix</keyword>
<comment type="caution">
    <text evidence="2">The sequence shown here is derived from an EMBL/GenBank/DDBJ whole genome shotgun (WGS) entry which is preliminary data.</text>
</comment>
<name>A0A953M3C8_9BACT</name>
<organism evidence="2 3">
    <name type="scientific">Candidatus Nitrobium versatile</name>
    <dbReference type="NCBI Taxonomy" id="2884831"/>
    <lineage>
        <taxon>Bacteria</taxon>
        <taxon>Pseudomonadati</taxon>
        <taxon>Nitrospirota</taxon>
        <taxon>Nitrospiria</taxon>
        <taxon>Nitrospirales</taxon>
        <taxon>Nitrospiraceae</taxon>
        <taxon>Candidatus Nitrobium</taxon>
    </lineage>
</organism>
<accession>A0A953M3C8</accession>
<dbReference type="AlphaFoldDB" id="A0A953M3C8"/>
<evidence type="ECO:0000256" key="1">
    <source>
        <dbReference type="SAM" id="Phobius"/>
    </source>
</evidence>
<reference evidence="2" key="2">
    <citation type="submission" date="2021-08" db="EMBL/GenBank/DDBJ databases">
        <authorList>
            <person name="Dalcin Martins P."/>
        </authorList>
    </citation>
    <scope>NUCLEOTIDE SEQUENCE</scope>
    <source>
        <strain evidence="2">MAG_39</strain>
    </source>
</reference>
<dbReference type="Proteomes" id="UP000705867">
    <property type="component" value="Unassembled WGS sequence"/>
</dbReference>
<protein>
    <recommendedName>
        <fullName evidence="4">DUF155 domain-containing protein</fullName>
    </recommendedName>
</protein>
<proteinExistence type="predicted"/>
<evidence type="ECO:0000313" key="3">
    <source>
        <dbReference type="Proteomes" id="UP000705867"/>
    </source>
</evidence>
<feature type="transmembrane region" description="Helical" evidence="1">
    <location>
        <begin position="348"/>
        <end position="366"/>
    </location>
</feature>
<gene>
    <name evidence="2" type="ORF">K8I29_18295</name>
</gene>
<keyword evidence="1" id="KW-0812">Transmembrane</keyword>
<reference evidence="2" key="1">
    <citation type="journal article" date="2021" name="bioRxiv">
        <title>Unraveling nitrogen, sulfur and carbon metabolic pathways and microbial community transcriptional responses to substrate deprivation and toxicity stresses in a bioreactor mimicking anoxic brackish coastal sediment conditions.</title>
        <authorList>
            <person name="Martins P.D."/>
            <person name="Echeveste M.J."/>
            <person name="Arshad A."/>
            <person name="Kurth J."/>
            <person name="Ouboter H."/>
            <person name="Jetten M.S.M."/>
            <person name="Welte C.U."/>
        </authorList>
    </citation>
    <scope>NUCLEOTIDE SEQUENCE</scope>
    <source>
        <strain evidence="2">MAG_39</strain>
    </source>
</reference>
<evidence type="ECO:0000313" key="2">
    <source>
        <dbReference type="EMBL" id="MBZ0158153.1"/>
    </source>
</evidence>
<keyword evidence="1" id="KW-0472">Membrane</keyword>
<dbReference type="EMBL" id="JAIOIV010000136">
    <property type="protein sequence ID" value="MBZ0158153.1"/>
    <property type="molecule type" value="Genomic_DNA"/>
</dbReference>
<sequence length="368" mass="42875">MTGGNGTVMIRTGRILIYRLYDIAYEIDLSKVEEKLKEAAKRLRIERRPFSKAFEFTNPPVVFQLTGREKIINGAGFRVNVYSRAYEYGVVSIILEIPVSDMEIARFQELALALEEDDGIDRECRDQLTQVISILGDSLIAPEISSFEEDYTVFFITALSPEMDMNEFLSRYDISKLMLYEEEPLSVRIRDELMVWRFSYHRNDGVVLTWDNALIMEPSGSMDIPDILEFANAQFLELRYYDHIVDRELYRIYESISAKGALSIWKIRKYEELAAKVMRTVAELTDITEKIDNSLKVTEDVYYAKIYMAALKIFRVKEWEGSIKRKLDLVARVYDMLYREIANKRTELLEAAIVLLIIVEIVLFLFRG</sequence>